<dbReference type="AlphaFoldDB" id="A0A940SQI0"/>
<keyword evidence="3" id="KW-1185">Reference proteome</keyword>
<name>A0A940SQI0_9ENTE</name>
<dbReference type="EMBL" id="JAEEGA010000001">
    <property type="protein sequence ID" value="MBP1039732.1"/>
    <property type="molecule type" value="Genomic_DNA"/>
</dbReference>
<dbReference type="RefSeq" id="WP_209524622.1">
    <property type="nucleotide sequence ID" value="NZ_JAEEGA010000001.1"/>
</dbReference>
<dbReference type="InterPro" id="IPR021529">
    <property type="entry name" value="DUF2798"/>
</dbReference>
<feature type="transmembrane region" description="Helical" evidence="1">
    <location>
        <begin position="82"/>
        <end position="105"/>
    </location>
</feature>
<evidence type="ECO:0000313" key="3">
    <source>
        <dbReference type="Proteomes" id="UP000674938"/>
    </source>
</evidence>
<sequence>MPTNKKEGIFFTLVMCSMMVLGMTIYNIALVEGVTLGLVKSVTLGFFPGFLVALIVDVVFVAPVAKKLAFKLPINQAHPLQVVLAVSGCMVCGMVIFMSVFGLVTEGHFSGNILLNYLIVVRNNFLMALPLQWLIVGPVARKLLSQYQNRQLETA</sequence>
<keyword evidence="1" id="KW-0812">Transmembrane</keyword>
<organism evidence="2 3">
    <name type="scientific">Vagococcus allomyrinae</name>
    <dbReference type="NCBI Taxonomy" id="2794353"/>
    <lineage>
        <taxon>Bacteria</taxon>
        <taxon>Bacillati</taxon>
        <taxon>Bacillota</taxon>
        <taxon>Bacilli</taxon>
        <taxon>Lactobacillales</taxon>
        <taxon>Enterococcaceae</taxon>
        <taxon>Vagococcus</taxon>
    </lineage>
</organism>
<feature type="transmembrane region" description="Helical" evidence="1">
    <location>
        <begin position="125"/>
        <end position="144"/>
    </location>
</feature>
<evidence type="ECO:0000256" key="1">
    <source>
        <dbReference type="SAM" id="Phobius"/>
    </source>
</evidence>
<proteinExistence type="predicted"/>
<comment type="caution">
    <text evidence="2">The sequence shown here is derived from an EMBL/GenBank/DDBJ whole genome shotgun (WGS) entry which is preliminary data.</text>
</comment>
<feature type="transmembrane region" description="Helical" evidence="1">
    <location>
        <begin position="41"/>
        <end position="62"/>
    </location>
</feature>
<keyword evidence="1" id="KW-1133">Transmembrane helix</keyword>
<keyword evidence="1" id="KW-0472">Membrane</keyword>
<gene>
    <name evidence="2" type="ORF">I6N95_01795</name>
</gene>
<feature type="transmembrane region" description="Helical" evidence="1">
    <location>
        <begin position="9"/>
        <end position="29"/>
    </location>
</feature>
<protein>
    <submittedName>
        <fullName evidence="2">DUF2798 domain-containing protein</fullName>
    </submittedName>
</protein>
<reference evidence="2" key="1">
    <citation type="submission" date="2020-12" db="EMBL/GenBank/DDBJ databases">
        <title>Vagococcus allomyrinae sp. nov. and Enterococcus lavae sp. nov., isolated from the larvae of Allomyrina dichotoma.</title>
        <authorList>
            <person name="Lee S.D."/>
        </authorList>
    </citation>
    <scope>NUCLEOTIDE SEQUENCE</scope>
    <source>
        <strain evidence="2">BWB3-3</strain>
    </source>
</reference>
<dbReference type="Proteomes" id="UP000674938">
    <property type="component" value="Unassembled WGS sequence"/>
</dbReference>
<dbReference type="Pfam" id="PF11391">
    <property type="entry name" value="DUF2798"/>
    <property type="match status" value="2"/>
</dbReference>
<accession>A0A940SQI0</accession>
<evidence type="ECO:0000313" key="2">
    <source>
        <dbReference type="EMBL" id="MBP1039732.1"/>
    </source>
</evidence>